<dbReference type="Proteomes" id="UP000828390">
    <property type="component" value="Unassembled WGS sequence"/>
</dbReference>
<name>A0A9D4FKE8_DREPO</name>
<reference evidence="1" key="1">
    <citation type="journal article" date="2019" name="bioRxiv">
        <title>The Genome of the Zebra Mussel, Dreissena polymorpha: A Resource for Invasive Species Research.</title>
        <authorList>
            <person name="McCartney M.A."/>
            <person name="Auch B."/>
            <person name="Kono T."/>
            <person name="Mallez S."/>
            <person name="Zhang Y."/>
            <person name="Obille A."/>
            <person name="Becker A."/>
            <person name="Abrahante J.E."/>
            <person name="Garbe J."/>
            <person name="Badalamenti J.P."/>
            <person name="Herman A."/>
            <person name="Mangelson H."/>
            <person name="Liachko I."/>
            <person name="Sullivan S."/>
            <person name="Sone E.D."/>
            <person name="Koren S."/>
            <person name="Silverstein K.A.T."/>
            <person name="Beckman K.B."/>
            <person name="Gohl D.M."/>
        </authorList>
    </citation>
    <scope>NUCLEOTIDE SEQUENCE</scope>
    <source>
        <strain evidence="1">Duluth1</strain>
        <tissue evidence="1">Whole animal</tissue>
    </source>
</reference>
<proteinExistence type="predicted"/>
<gene>
    <name evidence="1" type="ORF">DPMN_154131</name>
</gene>
<reference evidence="1" key="2">
    <citation type="submission" date="2020-11" db="EMBL/GenBank/DDBJ databases">
        <authorList>
            <person name="McCartney M.A."/>
            <person name="Auch B."/>
            <person name="Kono T."/>
            <person name="Mallez S."/>
            <person name="Becker A."/>
            <person name="Gohl D.M."/>
            <person name="Silverstein K.A.T."/>
            <person name="Koren S."/>
            <person name="Bechman K.B."/>
            <person name="Herman A."/>
            <person name="Abrahante J.E."/>
            <person name="Garbe J."/>
        </authorList>
    </citation>
    <scope>NUCLEOTIDE SEQUENCE</scope>
    <source>
        <strain evidence="1">Duluth1</strain>
        <tissue evidence="1">Whole animal</tissue>
    </source>
</reference>
<sequence length="59" mass="6585">MSDSGFVNSGLFETYLMVHFAKHASLDRSSQKPVLVLYDGHKAHLSLTLADWAKDHNVV</sequence>
<organism evidence="1 2">
    <name type="scientific">Dreissena polymorpha</name>
    <name type="common">Zebra mussel</name>
    <name type="synonym">Mytilus polymorpha</name>
    <dbReference type="NCBI Taxonomy" id="45954"/>
    <lineage>
        <taxon>Eukaryota</taxon>
        <taxon>Metazoa</taxon>
        <taxon>Spiralia</taxon>
        <taxon>Lophotrochozoa</taxon>
        <taxon>Mollusca</taxon>
        <taxon>Bivalvia</taxon>
        <taxon>Autobranchia</taxon>
        <taxon>Heteroconchia</taxon>
        <taxon>Euheterodonta</taxon>
        <taxon>Imparidentia</taxon>
        <taxon>Neoheterodontei</taxon>
        <taxon>Myida</taxon>
        <taxon>Dreissenoidea</taxon>
        <taxon>Dreissenidae</taxon>
        <taxon>Dreissena</taxon>
    </lineage>
</organism>
<protein>
    <recommendedName>
        <fullName evidence="3">DDE-1 domain-containing protein</fullName>
    </recommendedName>
</protein>
<keyword evidence="2" id="KW-1185">Reference proteome</keyword>
<accession>A0A9D4FKE8</accession>
<evidence type="ECO:0008006" key="3">
    <source>
        <dbReference type="Google" id="ProtNLM"/>
    </source>
</evidence>
<evidence type="ECO:0000313" key="1">
    <source>
        <dbReference type="EMBL" id="KAH3800498.1"/>
    </source>
</evidence>
<comment type="caution">
    <text evidence="1">The sequence shown here is derived from an EMBL/GenBank/DDBJ whole genome shotgun (WGS) entry which is preliminary data.</text>
</comment>
<dbReference type="AlphaFoldDB" id="A0A9D4FKE8"/>
<evidence type="ECO:0000313" key="2">
    <source>
        <dbReference type="Proteomes" id="UP000828390"/>
    </source>
</evidence>
<dbReference type="EMBL" id="JAIWYP010000007">
    <property type="protein sequence ID" value="KAH3800498.1"/>
    <property type="molecule type" value="Genomic_DNA"/>
</dbReference>